<keyword evidence="12" id="KW-1185">Reference proteome</keyword>
<keyword evidence="8 9" id="KW-0472">Membrane</keyword>
<dbReference type="PANTHER" id="PTHR30576:SF4">
    <property type="entry name" value="UNDECAPRENYL-PHOSPHATE GALACTOSE PHOSPHOTRANSFERASE"/>
    <property type="match status" value="1"/>
</dbReference>
<gene>
    <name evidence="11" type="primary">wbaP</name>
    <name evidence="11" type="ORF">R2X38_24290</name>
</gene>
<keyword evidence="7 9" id="KW-1133">Transmembrane helix</keyword>
<feature type="transmembrane region" description="Helical" evidence="9">
    <location>
        <begin position="100"/>
        <end position="119"/>
    </location>
</feature>
<dbReference type="NCBIfam" id="TIGR03022">
    <property type="entry name" value="WbaP_sugtrans"/>
    <property type="match status" value="1"/>
</dbReference>
<feature type="transmembrane region" description="Helical" evidence="9">
    <location>
        <begin position="290"/>
        <end position="311"/>
    </location>
</feature>
<proteinExistence type="inferred from homology"/>
<evidence type="ECO:0000256" key="9">
    <source>
        <dbReference type="SAM" id="Phobius"/>
    </source>
</evidence>
<dbReference type="RefSeq" id="WP_317524920.1">
    <property type="nucleotide sequence ID" value="NZ_JAWJZI010000022.1"/>
</dbReference>
<dbReference type="InterPro" id="IPR017475">
    <property type="entry name" value="EPS_sugar_tfrase"/>
</dbReference>
<dbReference type="Proteomes" id="UP001186452">
    <property type="component" value="Unassembled WGS sequence"/>
</dbReference>
<evidence type="ECO:0000313" key="11">
    <source>
        <dbReference type="EMBL" id="MDV5172126.1"/>
    </source>
</evidence>
<sequence>MNNTNVIHHQNLEKGKYSATVNKMALVSADLLSFLFSLFIVTLLFKTTGEDTPLLEQLDMVRLTVLLFIAASSILWFWGKRRHYTYRKPFWSELYEVYQSLCVFALVDYVILSLLNHTFSNLEWLVLWTVVFVSIPLLRFAIKLVLIKQGVWQMPSVVIGCAENAEEAYHAINSEKLMGFDVKAFVAADEQALSSPIKGIPYIRSESYLNSGALNYKVFIALEYDQRDLRDNWIRTLSARGVRNISVIPSTRGVPLYGTDISHFFSHEVMMLRINNNLVRKSSRFVKRSFDIVVSSLLLLMLSPLFAYIGWKVSRDGGSPTYGHERVGFGGKKFKCLKFRSMVMNSQEVLQELLENDPEARAEWDKDFKLKNDPRITPIGHFLRKTSLDELPQLWNVLKGEMSLVGPRPIIDEELLRYKDDSEYYLMAKPGMSGLWQVSGRNDIDYDTRVYLDSWYVKNWSLWNDIAILFKTVGVVLNRDGAY</sequence>
<evidence type="ECO:0000256" key="4">
    <source>
        <dbReference type="ARBA" id="ARBA00022475"/>
    </source>
</evidence>
<dbReference type="NCBIfam" id="TIGR03025">
    <property type="entry name" value="EPS_sugtrans"/>
    <property type="match status" value="1"/>
</dbReference>
<dbReference type="EMBL" id="JAWJZI010000022">
    <property type="protein sequence ID" value="MDV5172126.1"/>
    <property type="molecule type" value="Genomic_DNA"/>
</dbReference>
<evidence type="ECO:0000256" key="2">
    <source>
        <dbReference type="ARBA" id="ARBA00004236"/>
    </source>
</evidence>
<feature type="domain" description="Bacterial sugar transferase" evidence="10">
    <location>
        <begin position="287"/>
        <end position="477"/>
    </location>
</feature>
<name>A0ABU3ZPT0_9GAMM</name>
<evidence type="ECO:0000313" key="12">
    <source>
        <dbReference type="Proteomes" id="UP001186452"/>
    </source>
</evidence>
<keyword evidence="6 9" id="KW-0812">Transmembrane</keyword>
<feature type="transmembrane region" description="Helical" evidence="9">
    <location>
        <begin position="125"/>
        <end position="146"/>
    </location>
</feature>
<evidence type="ECO:0000256" key="8">
    <source>
        <dbReference type="ARBA" id="ARBA00023136"/>
    </source>
</evidence>
<evidence type="ECO:0000256" key="5">
    <source>
        <dbReference type="ARBA" id="ARBA00022679"/>
    </source>
</evidence>
<reference evidence="11 12" key="1">
    <citation type="submission" date="2023-10" db="EMBL/GenBank/DDBJ databases">
        <title>Marine bacteria isolated from horseshoe crab.</title>
        <authorList>
            <person name="Cheng T.H."/>
        </authorList>
    </citation>
    <scope>NUCLEOTIDE SEQUENCE [LARGE SCALE GENOMIC DNA]</scope>
    <source>
        <strain evidence="11 12">HSC6</strain>
    </source>
</reference>
<comment type="caution">
    <text evidence="11">The sequence shown here is derived from an EMBL/GenBank/DDBJ whole genome shotgun (WGS) entry which is preliminary data.</text>
</comment>
<accession>A0ABU3ZPT0</accession>
<evidence type="ECO:0000256" key="6">
    <source>
        <dbReference type="ARBA" id="ARBA00022692"/>
    </source>
</evidence>
<evidence type="ECO:0000256" key="1">
    <source>
        <dbReference type="ARBA" id="ARBA00004141"/>
    </source>
</evidence>
<protein>
    <submittedName>
        <fullName evidence="11">Undecaprenyl-phosphate galactose phosphotransferase WbaP</fullName>
    </submittedName>
</protein>
<dbReference type="PANTHER" id="PTHR30576">
    <property type="entry name" value="COLANIC BIOSYNTHESIS UDP-GLUCOSE LIPID CARRIER TRANSFERASE"/>
    <property type="match status" value="1"/>
</dbReference>
<keyword evidence="5" id="KW-0808">Transferase</keyword>
<evidence type="ECO:0000259" key="10">
    <source>
        <dbReference type="Pfam" id="PF02397"/>
    </source>
</evidence>
<feature type="transmembrane region" description="Helical" evidence="9">
    <location>
        <begin position="24"/>
        <end position="45"/>
    </location>
</feature>
<evidence type="ECO:0000256" key="7">
    <source>
        <dbReference type="ARBA" id="ARBA00022989"/>
    </source>
</evidence>
<organism evidence="11 12">
    <name type="scientific">Photobacterium rosenbergii</name>
    <dbReference type="NCBI Taxonomy" id="294936"/>
    <lineage>
        <taxon>Bacteria</taxon>
        <taxon>Pseudomonadati</taxon>
        <taxon>Pseudomonadota</taxon>
        <taxon>Gammaproteobacteria</taxon>
        <taxon>Vibrionales</taxon>
        <taxon>Vibrionaceae</taxon>
        <taxon>Photobacterium</taxon>
    </lineage>
</organism>
<feature type="transmembrane region" description="Helical" evidence="9">
    <location>
        <begin position="60"/>
        <end position="79"/>
    </location>
</feature>
<evidence type="ECO:0000256" key="3">
    <source>
        <dbReference type="ARBA" id="ARBA00006464"/>
    </source>
</evidence>
<dbReference type="InterPro" id="IPR003362">
    <property type="entry name" value="Bact_transf"/>
</dbReference>
<dbReference type="InterPro" id="IPR017472">
    <property type="entry name" value="Undecaprenyl-P_galact_Ptfrase"/>
</dbReference>
<comment type="subcellular location">
    <subcellularLocation>
        <location evidence="2">Cell membrane</location>
    </subcellularLocation>
    <subcellularLocation>
        <location evidence="1">Membrane</location>
        <topology evidence="1">Multi-pass membrane protein</topology>
    </subcellularLocation>
</comment>
<comment type="similarity">
    <text evidence="3">Belongs to the bacterial sugar transferase family.</text>
</comment>
<keyword evidence="4" id="KW-1003">Cell membrane</keyword>
<dbReference type="Pfam" id="PF02397">
    <property type="entry name" value="Bac_transf"/>
    <property type="match status" value="1"/>
</dbReference>